<feature type="compositionally biased region" description="Basic and acidic residues" evidence="1">
    <location>
        <begin position="73"/>
        <end position="82"/>
    </location>
</feature>
<accession>A0A5N5X649</accession>
<feature type="region of interest" description="Disordered" evidence="1">
    <location>
        <begin position="1"/>
        <end position="82"/>
    </location>
</feature>
<evidence type="ECO:0000313" key="3">
    <source>
        <dbReference type="Proteomes" id="UP000326565"/>
    </source>
</evidence>
<evidence type="ECO:0000313" key="2">
    <source>
        <dbReference type="EMBL" id="KAB8075545.1"/>
    </source>
</evidence>
<sequence>MSEPNDQPTKSSQRRRSSLPENLQKLLDREERYWDNYGDFENSWTTKRPNNDPPLGTADMAREQAQKGGLWKAKSEDKGSGQ</sequence>
<organism evidence="2 3">
    <name type="scientific">Aspergillus leporis</name>
    <dbReference type="NCBI Taxonomy" id="41062"/>
    <lineage>
        <taxon>Eukaryota</taxon>
        <taxon>Fungi</taxon>
        <taxon>Dikarya</taxon>
        <taxon>Ascomycota</taxon>
        <taxon>Pezizomycotina</taxon>
        <taxon>Eurotiomycetes</taxon>
        <taxon>Eurotiomycetidae</taxon>
        <taxon>Eurotiales</taxon>
        <taxon>Aspergillaceae</taxon>
        <taxon>Aspergillus</taxon>
        <taxon>Aspergillus subgen. Circumdati</taxon>
    </lineage>
</organism>
<reference evidence="2 3" key="1">
    <citation type="submission" date="2019-04" db="EMBL/GenBank/DDBJ databases">
        <title>Friends and foes A comparative genomics study of 23 Aspergillus species from section Flavi.</title>
        <authorList>
            <consortium name="DOE Joint Genome Institute"/>
            <person name="Kjaerbolling I."/>
            <person name="Vesth T."/>
            <person name="Frisvad J.C."/>
            <person name="Nybo J.L."/>
            <person name="Theobald S."/>
            <person name="Kildgaard S."/>
            <person name="Isbrandt T."/>
            <person name="Kuo A."/>
            <person name="Sato A."/>
            <person name="Lyhne E.K."/>
            <person name="Kogle M.E."/>
            <person name="Wiebenga A."/>
            <person name="Kun R.S."/>
            <person name="Lubbers R.J."/>
            <person name="Makela M.R."/>
            <person name="Barry K."/>
            <person name="Chovatia M."/>
            <person name="Clum A."/>
            <person name="Daum C."/>
            <person name="Haridas S."/>
            <person name="He G."/>
            <person name="LaButti K."/>
            <person name="Lipzen A."/>
            <person name="Mondo S."/>
            <person name="Riley R."/>
            <person name="Salamov A."/>
            <person name="Simmons B.A."/>
            <person name="Magnuson J.K."/>
            <person name="Henrissat B."/>
            <person name="Mortensen U.H."/>
            <person name="Larsen T.O."/>
            <person name="Devries R.P."/>
            <person name="Grigoriev I.V."/>
            <person name="Machida M."/>
            <person name="Baker S.E."/>
            <person name="Andersen M.R."/>
        </authorList>
    </citation>
    <scope>NUCLEOTIDE SEQUENCE [LARGE SCALE GENOMIC DNA]</scope>
    <source>
        <strain evidence="2 3">CBS 151.66</strain>
    </source>
</reference>
<name>A0A5N5X649_9EURO</name>
<evidence type="ECO:0000256" key="1">
    <source>
        <dbReference type="SAM" id="MobiDB-lite"/>
    </source>
</evidence>
<protein>
    <submittedName>
        <fullName evidence="2">Uncharacterized protein</fullName>
    </submittedName>
</protein>
<dbReference type="Proteomes" id="UP000326565">
    <property type="component" value="Unassembled WGS sequence"/>
</dbReference>
<dbReference type="OrthoDB" id="4496885at2759"/>
<dbReference type="AlphaFoldDB" id="A0A5N5X649"/>
<gene>
    <name evidence="2" type="ORF">BDV29DRAFT_171907</name>
</gene>
<proteinExistence type="predicted"/>
<feature type="compositionally biased region" description="Polar residues" evidence="1">
    <location>
        <begin position="1"/>
        <end position="11"/>
    </location>
</feature>
<dbReference type="EMBL" id="ML732193">
    <property type="protein sequence ID" value="KAB8075545.1"/>
    <property type="molecule type" value="Genomic_DNA"/>
</dbReference>
<keyword evidence="3" id="KW-1185">Reference proteome</keyword>